<organism evidence="2 3">
    <name type="scientific">Candidatus Sulfuritelmatomonas gaucii</name>
    <dbReference type="NCBI Taxonomy" id="2043161"/>
    <lineage>
        <taxon>Bacteria</taxon>
        <taxon>Pseudomonadati</taxon>
        <taxon>Acidobacteriota</taxon>
        <taxon>Terriglobia</taxon>
        <taxon>Terriglobales</taxon>
        <taxon>Acidobacteriaceae</taxon>
        <taxon>Candidatus Sulfuritelmatomonas</taxon>
    </lineage>
</organism>
<evidence type="ECO:0000313" key="2">
    <source>
        <dbReference type="EMBL" id="SPE19228.1"/>
    </source>
</evidence>
<evidence type="ECO:0000313" key="3">
    <source>
        <dbReference type="Proteomes" id="UP000239735"/>
    </source>
</evidence>
<gene>
    <name evidence="2" type="ORF">SBA5_220074</name>
</gene>
<protein>
    <recommendedName>
        <fullName evidence="4">DUF2846 domain-containing protein</fullName>
    </recommendedName>
</protein>
<dbReference type="Proteomes" id="UP000239735">
    <property type="component" value="Unassembled WGS sequence"/>
</dbReference>
<dbReference type="AlphaFoldDB" id="A0A2N9L7F8"/>
<evidence type="ECO:0000256" key="1">
    <source>
        <dbReference type="SAM" id="MobiDB-lite"/>
    </source>
</evidence>
<reference evidence="3" key="1">
    <citation type="submission" date="2018-02" db="EMBL/GenBank/DDBJ databases">
        <authorList>
            <person name="Hausmann B."/>
        </authorList>
    </citation>
    <scope>NUCLEOTIDE SEQUENCE [LARGE SCALE GENOMIC DNA]</scope>
    <source>
        <strain evidence="3">Peat soil MAG SbA5</strain>
    </source>
</reference>
<name>A0A2N9L7F8_9BACT</name>
<feature type="region of interest" description="Disordered" evidence="1">
    <location>
        <begin position="108"/>
        <end position="128"/>
    </location>
</feature>
<proteinExistence type="predicted"/>
<evidence type="ECO:0008006" key="4">
    <source>
        <dbReference type="Google" id="ProtNLM"/>
    </source>
</evidence>
<accession>A0A2N9L7F8</accession>
<dbReference type="EMBL" id="OKRB01000078">
    <property type="protein sequence ID" value="SPE19228.1"/>
    <property type="molecule type" value="Genomic_DNA"/>
</dbReference>
<sequence length="128" mass="13923">MGRFTGSASHDHLYVNGVYLAYLKNNEYAGTEVDPGTVVVTGLPEMYTVDVFTAAGAAVNDATKKMNERIRFVAEAGKTYYLKWTSSTMATGIKVTQMDPAVGAKEMSKLHLSKPVEQPSDTQKEAPK</sequence>